<evidence type="ECO:0000313" key="3">
    <source>
        <dbReference type="Proteomes" id="UP000010433"/>
    </source>
</evidence>
<dbReference type="SUPFAM" id="SSF159894">
    <property type="entry name" value="YgaC/TfoX-N like"/>
    <property type="match status" value="1"/>
</dbReference>
<reference evidence="2 3" key="1">
    <citation type="submission" date="2012-05" db="EMBL/GenBank/DDBJ databases">
        <authorList>
            <person name="Weinstock G."/>
            <person name="Sodergren E."/>
            <person name="Lobos E.A."/>
            <person name="Fulton L."/>
            <person name="Fulton R."/>
            <person name="Courtney L."/>
            <person name="Fronick C."/>
            <person name="O'Laughlin M."/>
            <person name="Godfrey J."/>
            <person name="Wilson R.M."/>
            <person name="Miner T."/>
            <person name="Farmer C."/>
            <person name="Delehaunty K."/>
            <person name="Cordes M."/>
            <person name="Minx P."/>
            <person name="Tomlinson C."/>
            <person name="Chen J."/>
            <person name="Wollam A."/>
            <person name="Pepin K.H."/>
            <person name="Bhonagiri V."/>
            <person name="Zhang X."/>
            <person name="Suruliraj S."/>
            <person name="Warren W."/>
            <person name="Mitreva M."/>
            <person name="Mardis E.R."/>
            <person name="Wilson R.K."/>
        </authorList>
    </citation>
    <scope>NUCLEOTIDE SEQUENCE [LARGE SCALE GENOMIC DNA]</scope>
    <source>
        <strain evidence="2 3">F0055</strain>
    </source>
</reference>
<comment type="caution">
    <text evidence="2">The sequence shown here is derived from an EMBL/GenBank/DDBJ whole genome shotgun (WGS) entry which is preliminary data.</text>
</comment>
<keyword evidence="3" id="KW-1185">Reference proteome</keyword>
<gene>
    <name evidence="2" type="ORF">HMPREF9151_02570</name>
</gene>
<organism evidence="2 3">
    <name type="scientific">Hoylesella saccharolytica F0055</name>
    <dbReference type="NCBI Taxonomy" id="1127699"/>
    <lineage>
        <taxon>Bacteria</taxon>
        <taxon>Pseudomonadati</taxon>
        <taxon>Bacteroidota</taxon>
        <taxon>Bacteroidia</taxon>
        <taxon>Bacteroidales</taxon>
        <taxon>Prevotellaceae</taxon>
        <taxon>Hoylesella</taxon>
    </lineage>
</organism>
<proteinExistence type="predicted"/>
<sequence>MACCSDFVQYVIDQCSGAGEITAKKMFGDYGIYCNGKIFGLLCDDKLYIKPTDSGRALLKSIDLRPPYPGAKDYFYIADVDNREYLSALVKATYHELPEPKPKKHKQKKA</sequence>
<evidence type="ECO:0000313" key="2">
    <source>
        <dbReference type="EMBL" id="EKX96043.1"/>
    </source>
</evidence>
<evidence type="ECO:0000259" key="1">
    <source>
        <dbReference type="Pfam" id="PF04993"/>
    </source>
</evidence>
<accession>L1MXL0</accession>
<dbReference type="Proteomes" id="UP000010433">
    <property type="component" value="Unassembled WGS sequence"/>
</dbReference>
<name>L1MXL0_9BACT</name>
<feature type="domain" description="TfoX N-terminal" evidence="1">
    <location>
        <begin position="13"/>
        <end position="94"/>
    </location>
</feature>
<dbReference type="RefSeq" id="WP_009161430.1">
    <property type="nucleotide sequence ID" value="NZ_KB290963.1"/>
</dbReference>
<protein>
    <submittedName>
        <fullName evidence="2">TfoX protein</fullName>
    </submittedName>
</protein>
<dbReference type="AlphaFoldDB" id="L1MXL0"/>
<dbReference type="HOGENOM" id="CLU_151771_1_0_10"/>
<dbReference type="PATRIC" id="fig|1127699.3.peg.2363"/>
<dbReference type="Gene3D" id="3.30.1460.30">
    <property type="entry name" value="YgaC/TfoX-N like chaperone"/>
    <property type="match status" value="1"/>
</dbReference>
<dbReference type="OrthoDB" id="9803291at2"/>
<dbReference type="STRING" id="1127699.HMPREF9151_02570"/>
<dbReference type="EMBL" id="AMEP01000165">
    <property type="protein sequence ID" value="EKX96043.1"/>
    <property type="molecule type" value="Genomic_DNA"/>
</dbReference>
<dbReference type="InterPro" id="IPR007076">
    <property type="entry name" value="TfoX_N"/>
</dbReference>
<dbReference type="Pfam" id="PF04993">
    <property type="entry name" value="TfoX_N"/>
    <property type="match status" value="1"/>
</dbReference>